<dbReference type="RefSeq" id="WP_029310631.1">
    <property type="nucleotide sequence ID" value="NZ_FTNE01000008.1"/>
</dbReference>
<evidence type="ECO:0000313" key="2">
    <source>
        <dbReference type="EMBL" id="SIQ71818.1"/>
    </source>
</evidence>
<protein>
    <submittedName>
        <fullName evidence="2">Uncharacterized protein</fullName>
    </submittedName>
</protein>
<feature type="compositionally biased region" description="Low complexity" evidence="1">
    <location>
        <begin position="79"/>
        <end position="106"/>
    </location>
</feature>
<gene>
    <name evidence="2" type="ORF">SAMN05421828_10891</name>
</gene>
<sequence length="106" mass="10287">MITIPPASMRRAAWLALLLALGGCTPYAAWNGAGMWQPSGANAANLRAMLAAPHDLVAGRGTDIATGAEATPPIEALDSAAPVGTTSSGAASGGAYATTPTAAAAP</sequence>
<name>A0A8G2CKA3_ACIRU</name>
<reference evidence="2 3" key="1">
    <citation type="submission" date="2017-01" db="EMBL/GenBank/DDBJ databases">
        <authorList>
            <person name="Varghese N."/>
            <person name="Submissions S."/>
        </authorList>
    </citation>
    <scope>NUCLEOTIDE SEQUENCE [LARGE SCALE GENOMIC DNA]</scope>
    <source>
        <strain evidence="2 3">ATCC 35905</strain>
    </source>
</reference>
<accession>A0A8G2CKA3</accession>
<feature type="region of interest" description="Disordered" evidence="1">
    <location>
        <begin position="63"/>
        <end position="106"/>
    </location>
</feature>
<evidence type="ECO:0000256" key="1">
    <source>
        <dbReference type="SAM" id="MobiDB-lite"/>
    </source>
</evidence>
<dbReference type="AlphaFoldDB" id="A0A8G2CKA3"/>
<comment type="caution">
    <text evidence="2">The sequence shown here is derived from an EMBL/GenBank/DDBJ whole genome shotgun (WGS) entry which is preliminary data.</text>
</comment>
<dbReference type="Proteomes" id="UP000186308">
    <property type="component" value="Unassembled WGS sequence"/>
</dbReference>
<keyword evidence="3" id="KW-1185">Reference proteome</keyword>
<proteinExistence type="predicted"/>
<evidence type="ECO:0000313" key="3">
    <source>
        <dbReference type="Proteomes" id="UP000186308"/>
    </source>
</evidence>
<organism evidence="2 3">
    <name type="scientific">Acidiphilium rubrum</name>
    <dbReference type="NCBI Taxonomy" id="526"/>
    <lineage>
        <taxon>Bacteria</taxon>
        <taxon>Pseudomonadati</taxon>
        <taxon>Pseudomonadota</taxon>
        <taxon>Alphaproteobacteria</taxon>
        <taxon>Acetobacterales</taxon>
        <taxon>Acidocellaceae</taxon>
        <taxon>Acidiphilium</taxon>
    </lineage>
</organism>
<dbReference type="EMBL" id="FTNE01000008">
    <property type="protein sequence ID" value="SIQ71818.1"/>
    <property type="molecule type" value="Genomic_DNA"/>
</dbReference>